<accession>A0ABP6YX92</accession>
<dbReference type="EMBL" id="BAABCE010000029">
    <property type="protein sequence ID" value="GAA3592620.1"/>
    <property type="molecule type" value="Genomic_DNA"/>
</dbReference>
<evidence type="ECO:0000313" key="2">
    <source>
        <dbReference type="Proteomes" id="UP001500707"/>
    </source>
</evidence>
<gene>
    <name evidence="1" type="ORF">GCM10022295_87760</name>
</gene>
<protein>
    <submittedName>
        <fullName evidence="1">Uncharacterized protein</fullName>
    </submittedName>
</protein>
<name>A0ABP6YX92_9ACTN</name>
<comment type="caution">
    <text evidence="1">The sequence shown here is derived from an EMBL/GenBank/DDBJ whole genome shotgun (WGS) entry which is preliminary data.</text>
</comment>
<organism evidence="1 2">
    <name type="scientific">Streptomyces osmaniensis</name>
    <dbReference type="NCBI Taxonomy" id="593134"/>
    <lineage>
        <taxon>Bacteria</taxon>
        <taxon>Bacillati</taxon>
        <taxon>Actinomycetota</taxon>
        <taxon>Actinomycetes</taxon>
        <taxon>Kitasatosporales</taxon>
        <taxon>Streptomycetaceae</taxon>
        <taxon>Streptomyces</taxon>
    </lineage>
</organism>
<evidence type="ECO:0000313" key="1">
    <source>
        <dbReference type="EMBL" id="GAA3592620.1"/>
    </source>
</evidence>
<proteinExistence type="predicted"/>
<keyword evidence="2" id="KW-1185">Reference proteome</keyword>
<dbReference type="RefSeq" id="WP_346186509.1">
    <property type="nucleotide sequence ID" value="NZ_BAABCE010000029.1"/>
</dbReference>
<sequence length="151" mass="16107">MSEPQLPRPSAPVPASAMGRALHALTALFPALGEGSHELNLTADHRDGAVVAISLNVTVTAESVCVDHPADEYMRFFTVLTFALEPSAVHDVTLIAATRADRPCVCGWEIREGWLHPIDAADVRSAVTAHLAPEEAASLVICSAPVLRRPR</sequence>
<reference evidence="2" key="1">
    <citation type="journal article" date="2019" name="Int. J. Syst. Evol. Microbiol.">
        <title>The Global Catalogue of Microorganisms (GCM) 10K type strain sequencing project: providing services to taxonomists for standard genome sequencing and annotation.</title>
        <authorList>
            <consortium name="The Broad Institute Genomics Platform"/>
            <consortium name="The Broad Institute Genome Sequencing Center for Infectious Disease"/>
            <person name="Wu L."/>
            <person name="Ma J."/>
        </authorList>
    </citation>
    <scope>NUCLEOTIDE SEQUENCE [LARGE SCALE GENOMIC DNA]</scope>
    <source>
        <strain evidence="2">JCM 17656</strain>
    </source>
</reference>
<dbReference type="Proteomes" id="UP001500707">
    <property type="component" value="Unassembled WGS sequence"/>
</dbReference>